<reference evidence="3" key="1">
    <citation type="submission" date="2016-10" db="EMBL/GenBank/DDBJ databases">
        <authorList>
            <person name="Varghese N."/>
            <person name="Submissions S."/>
        </authorList>
    </citation>
    <scope>NUCLEOTIDE SEQUENCE [LARGE SCALE GENOMIC DNA]</scope>
    <source>
        <strain evidence="3">DSM 16471</strain>
    </source>
</reference>
<dbReference type="EMBL" id="FNZN01000014">
    <property type="protein sequence ID" value="SEM28710.1"/>
    <property type="molecule type" value="Genomic_DNA"/>
</dbReference>
<protein>
    <submittedName>
        <fullName evidence="2">C-terminal domain of CHU protein family protein</fullName>
    </submittedName>
</protein>
<dbReference type="AlphaFoldDB" id="A0A1H7X4C7"/>
<feature type="chain" id="PRO_5011783318" evidence="1">
    <location>
        <begin position="27"/>
        <end position="748"/>
    </location>
</feature>
<feature type="signal peptide" evidence="1">
    <location>
        <begin position="1"/>
        <end position="26"/>
    </location>
</feature>
<dbReference type="Gene3D" id="2.60.40.10">
    <property type="entry name" value="Immunoglobulins"/>
    <property type="match status" value="1"/>
</dbReference>
<dbReference type="OrthoDB" id="678019at2"/>
<keyword evidence="1" id="KW-0732">Signal</keyword>
<dbReference type="Proteomes" id="UP000198990">
    <property type="component" value="Unassembled WGS sequence"/>
</dbReference>
<sequence length="748" mass="80357">MKTLTKKSIFSALVVLFSVFQLTAQAIVINAPEPADNPNLSGSTPWSAICAGNGGFNEYFVNISWIGTANAGNEFILELSDANGSFDNAQTLKTITDKNTVKDFDTSFPIPTDTRGQGYKMRVRSTDPIKIGSASSAYNMYYMDVTSNLNISELGDGVPPGSVCSTGAITLQVDNIPNPETYQYIWFRSGTELTGEKGHTLNVTQTGMYNVYVDYGPSCTGSGNTDSNIVDVNIGGTGAGIAINTPTKTSLCSTDTEVLSIDQTNASWNYQWYKDGNAILGATGTSYTVNAAIAGFEADYAVEISGTGICNELSEVVTITNAELYTVTVENELNLVLLPTQNQVLTVSTTANTPNYKWFRNTIEITGETNSSLTISEDGEYYVEVTQTGGACSVSSKNSEITTVVSPASFEITTNYTGSYTACETTSITIGVELINAVADNGIKTDVTSSLIDAFTYQWKKDGTDVTGATGKNISLASNLENGSYLLNATIQAFDINSNTLSAQLLTSETVNITSSGTVFCSGGETIIISTSADLSSSTFDWQLDGSSINTTDATLTVSTPGTYKLVLDRDGCSLNSNEITITPLDENLITLDPGTEIVIPEGTTKTVSANGGTSYRWVDANSTEISNSDSVTFSEAGTYTLIASIDNCEIIKQLEVTFLDTFKVPNVITVNGDGINDQWVIPNSYSNKEDVNVIIYNEQGQEIINQFDYKNNWPQSTTAFTKQNMVFYYKIRNASEVLKQGTITVIR</sequence>
<keyword evidence="3" id="KW-1185">Reference proteome</keyword>
<evidence type="ECO:0000313" key="3">
    <source>
        <dbReference type="Proteomes" id="UP000198990"/>
    </source>
</evidence>
<dbReference type="STRING" id="228957.SAMN04488008_1143"/>
<dbReference type="RefSeq" id="WP_091627504.1">
    <property type="nucleotide sequence ID" value="NZ_FNZN01000014.1"/>
</dbReference>
<proteinExistence type="predicted"/>
<evidence type="ECO:0000313" key="2">
    <source>
        <dbReference type="EMBL" id="SEM28710.1"/>
    </source>
</evidence>
<evidence type="ECO:0000256" key="1">
    <source>
        <dbReference type="SAM" id="SignalP"/>
    </source>
</evidence>
<name>A0A1H7X4C7_9FLAO</name>
<dbReference type="Pfam" id="PF13585">
    <property type="entry name" value="CHU_C"/>
    <property type="match status" value="1"/>
</dbReference>
<accession>A0A1H7X4C7</accession>
<gene>
    <name evidence="2" type="ORF">SAMN04488008_1143</name>
</gene>
<organism evidence="2 3">
    <name type="scientific">Maribacter orientalis</name>
    <dbReference type="NCBI Taxonomy" id="228957"/>
    <lineage>
        <taxon>Bacteria</taxon>
        <taxon>Pseudomonadati</taxon>
        <taxon>Bacteroidota</taxon>
        <taxon>Flavobacteriia</taxon>
        <taxon>Flavobacteriales</taxon>
        <taxon>Flavobacteriaceae</taxon>
        <taxon>Maribacter</taxon>
    </lineage>
</organism>
<dbReference type="InterPro" id="IPR013783">
    <property type="entry name" value="Ig-like_fold"/>
</dbReference>